<dbReference type="OrthoDB" id="9793561at2"/>
<reference evidence="2 3" key="1">
    <citation type="submission" date="2017-07" db="EMBL/GenBank/DDBJ databases">
        <title>Niveispirillum cyanobacteriorum sp. nov., isolated from cyanobacterial aggregates in a eutrophic lake.</title>
        <authorList>
            <person name="Cai H."/>
        </authorList>
    </citation>
    <scope>NUCLEOTIDE SEQUENCE [LARGE SCALE GENOMIC DNA]</scope>
    <source>
        <strain evidence="3">TH1-14</strain>
    </source>
</reference>
<proteinExistence type="predicted"/>
<dbReference type="Pfam" id="PF09694">
    <property type="entry name" value="Gcw_chp"/>
    <property type="match status" value="1"/>
</dbReference>
<feature type="signal peptide" evidence="1">
    <location>
        <begin position="1"/>
        <end position="32"/>
    </location>
</feature>
<name>A0A255Z4Y3_9PROT</name>
<dbReference type="AlphaFoldDB" id="A0A255Z4Y3"/>
<keyword evidence="3" id="KW-1185">Reference proteome</keyword>
<feature type="chain" id="PRO_5012038871" description="Outer membrane protein beta-barrel domain-containing protein" evidence="1">
    <location>
        <begin position="33"/>
        <end position="239"/>
    </location>
</feature>
<dbReference type="Proteomes" id="UP000216998">
    <property type="component" value="Unassembled WGS sequence"/>
</dbReference>
<evidence type="ECO:0008006" key="4">
    <source>
        <dbReference type="Google" id="ProtNLM"/>
    </source>
</evidence>
<organism evidence="2 3">
    <name type="scientific">Niveispirillum lacus</name>
    <dbReference type="NCBI Taxonomy" id="1981099"/>
    <lineage>
        <taxon>Bacteria</taxon>
        <taxon>Pseudomonadati</taxon>
        <taxon>Pseudomonadota</taxon>
        <taxon>Alphaproteobacteria</taxon>
        <taxon>Rhodospirillales</taxon>
        <taxon>Azospirillaceae</taxon>
        <taxon>Niveispirillum</taxon>
    </lineage>
</organism>
<dbReference type="NCBIfam" id="TIGR02001">
    <property type="entry name" value="gcw_chp"/>
    <property type="match status" value="1"/>
</dbReference>
<dbReference type="InterPro" id="IPR010239">
    <property type="entry name" value="CHP02001"/>
</dbReference>
<protein>
    <recommendedName>
        <fullName evidence="4">Outer membrane protein beta-barrel domain-containing protein</fullName>
    </recommendedName>
</protein>
<sequence>MPHKEWFMRFSKFVASTAIALAMLGGAAAAQAEDASFSFSGTAAITSDYVFRGYSQTDSDPAFQAGLTASHESGFFVSAWGSNVDLGSDADIEVDLIAGYTNSVDNLTYTVGAYYYTYPGADGSAEFDYFEAGLDLAYAIDKVTLTGKLYYSPEFFGAAGGDAWYFAGGTSVAVTETVSVYGAIGFNELDNGTDYQDYQGGIAVKFDPFVLDLKYTDTDVKGAGPLGDSRFVATLTYAF</sequence>
<dbReference type="EMBL" id="NOXU01000022">
    <property type="protein sequence ID" value="OYQ36492.1"/>
    <property type="molecule type" value="Genomic_DNA"/>
</dbReference>
<evidence type="ECO:0000313" key="3">
    <source>
        <dbReference type="Proteomes" id="UP000216998"/>
    </source>
</evidence>
<gene>
    <name evidence="2" type="ORF">CHU95_04515</name>
</gene>
<evidence type="ECO:0000313" key="2">
    <source>
        <dbReference type="EMBL" id="OYQ36492.1"/>
    </source>
</evidence>
<comment type="caution">
    <text evidence="2">The sequence shown here is derived from an EMBL/GenBank/DDBJ whole genome shotgun (WGS) entry which is preliminary data.</text>
</comment>
<accession>A0A255Z4Y3</accession>
<evidence type="ECO:0000256" key="1">
    <source>
        <dbReference type="SAM" id="SignalP"/>
    </source>
</evidence>
<keyword evidence="1" id="KW-0732">Signal</keyword>